<evidence type="ECO:0000256" key="5">
    <source>
        <dbReference type="ARBA" id="ARBA00023157"/>
    </source>
</evidence>
<sequence>MVRRLLAPLIAALVIAAGAPLAHAQEDPNYVWRTDPISKALAGKPFADAVLHRVPGSLHDAPRTAPEAAEAAARGKALIGPGTPIYVGSNAMCTVAVAGIDARGRMVALTAGHCGEVGQVVTSADAVGLGPAGLVAAVDHGLDYAVIELWPVAEVTRTYNGVSINHVGAPTLAPGQIVCKSGYASAQTCGFTWFEDGRMNLNQVCAMQGDSGAPLYSGDRLVGIINGGIVNLPCNSPLQGPIFSPTASARFDTIAAAMDAAGGPGAGFRLP</sequence>
<organism evidence="6 7">
    <name type="scientific">Corynebacterium liangguodongii</name>
    <dbReference type="NCBI Taxonomy" id="2079535"/>
    <lineage>
        <taxon>Bacteria</taxon>
        <taxon>Bacillati</taxon>
        <taxon>Actinomycetota</taxon>
        <taxon>Actinomycetes</taxon>
        <taxon>Mycobacteriales</taxon>
        <taxon>Corynebacteriaceae</taxon>
        <taxon>Corynebacterium</taxon>
    </lineage>
</organism>
<dbReference type="EMBL" id="CP026948">
    <property type="protein sequence ID" value="AWB83591.1"/>
    <property type="molecule type" value="Genomic_DNA"/>
</dbReference>
<dbReference type="InterPro" id="IPR043504">
    <property type="entry name" value="Peptidase_S1_PA_chymotrypsin"/>
</dbReference>
<comment type="similarity">
    <text evidence="1">Belongs to the peptidase S1 family.</text>
</comment>
<dbReference type="InterPro" id="IPR001316">
    <property type="entry name" value="Pept_S1A_streptogrisin"/>
</dbReference>
<evidence type="ECO:0000256" key="4">
    <source>
        <dbReference type="ARBA" id="ARBA00022825"/>
    </source>
</evidence>
<evidence type="ECO:0000313" key="6">
    <source>
        <dbReference type="EMBL" id="AWB83591.1"/>
    </source>
</evidence>
<dbReference type="PRINTS" id="PR00861">
    <property type="entry name" value="ALYTICPTASE"/>
</dbReference>
<evidence type="ECO:0000313" key="7">
    <source>
        <dbReference type="Proteomes" id="UP000244754"/>
    </source>
</evidence>
<evidence type="ECO:0000256" key="1">
    <source>
        <dbReference type="ARBA" id="ARBA00007664"/>
    </source>
</evidence>
<keyword evidence="2" id="KW-0645">Protease</keyword>
<dbReference type="RefSeq" id="WP_108403581.1">
    <property type="nucleotide sequence ID" value="NZ_CP026948.1"/>
</dbReference>
<dbReference type="Proteomes" id="UP000244754">
    <property type="component" value="Chromosome"/>
</dbReference>
<keyword evidence="5" id="KW-1015">Disulfide bond</keyword>
<keyword evidence="3" id="KW-0378">Hydrolase</keyword>
<accession>A0A2S0WCU7</accession>
<dbReference type="Gene3D" id="2.40.10.10">
    <property type="entry name" value="Trypsin-like serine proteases"/>
    <property type="match status" value="2"/>
</dbReference>
<dbReference type="SUPFAM" id="SSF50494">
    <property type="entry name" value="Trypsin-like serine proteases"/>
    <property type="match status" value="1"/>
</dbReference>
<dbReference type="AlphaFoldDB" id="A0A2S0WCU7"/>
<evidence type="ECO:0000256" key="3">
    <source>
        <dbReference type="ARBA" id="ARBA00022801"/>
    </source>
</evidence>
<keyword evidence="4" id="KW-0720">Serine protease</keyword>
<dbReference type="KEGG" id="clia:C3E79_03040"/>
<gene>
    <name evidence="6" type="ORF">C3E79_03040</name>
</gene>
<reference evidence="7" key="1">
    <citation type="submission" date="2018-01" db="EMBL/GenBank/DDBJ databases">
        <authorList>
            <person name="Li J."/>
        </authorList>
    </citation>
    <scope>NUCLEOTIDE SEQUENCE [LARGE SCALE GENOMIC DNA]</scope>
    <source>
        <strain evidence="7">2184</strain>
    </source>
</reference>
<keyword evidence="7" id="KW-1185">Reference proteome</keyword>
<protein>
    <submittedName>
        <fullName evidence="6">Trypsin</fullName>
    </submittedName>
</protein>
<dbReference type="InterPro" id="IPR009003">
    <property type="entry name" value="Peptidase_S1_PA"/>
</dbReference>
<dbReference type="GO" id="GO:0004252">
    <property type="term" value="F:serine-type endopeptidase activity"/>
    <property type="evidence" value="ECO:0007669"/>
    <property type="project" value="InterPro"/>
</dbReference>
<name>A0A2S0WCU7_9CORY</name>
<evidence type="ECO:0000256" key="2">
    <source>
        <dbReference type="ARBA" id="ARBA00022670"/>
    </source>
</evidence>
<dbReference type="OrthoDB" id="4536940at2"/>
<proteinExistence type="inferred from homology"/>
<dbReference type="GO" id="GO:0006508">
    <property type="term" value="P:proteolysis"/>
    <property type="evidence" value="ECO:0007669"/>
    <property type="project" value="UniProtKB-KW"/>
</dbReference>
<dbReference type="CDD" id="cd21112">
    <property type="entry name" value="alphaLP-like"/>
    <property type="match status" value="1"/>
</dbReference>